<feature type="domain" description="Tail sheath protein C-terminal" evidence="3">
    <location>
        <begin position="452"/>
        <end position="556"/>
    </location>
</feature>
<dbReference type="InterPro" id="IPR020287">
    <property type="entry name" value="Tail_sheath_C"/>
</dbReference>
<feature type="domain" description="Tail sheath protein subtilisin-like" evidence="2">
    <location>
        <begin position="350"/>
        <end position="447"/>
    </location>
</feature>
<dbReference type="Pfam" id="PF04984">
    <property type="entry name" value="Phage_sheath_1"/>
    <property type="match status" value="1"/>
</dbReference>
<evidence type="ECO:0000259" key="3">
    <source>
        <dbReference type="Pfam" id="PF17482"/>
    </source>
</evidence>
<dbReference type="AlphaFoldDB" id="A0A8J7J2K7"/>
<organism evidence="4 5">
    <name type="scientific">Lusitaniella coriacea LEGE 07157</name>
    <dbReference type="NCBI Taxonomy" id="945747"/>
    <lineage>
        <taxon>Bacteria</taxon>
        <taxon>Bacillati</taxon>
        <taxon>Cyanobacteriota</taxon>
        <taxon>Cyanophyceae</taxon>
        <taxon>Spirulinales</taxon>
        <taxon>Lusitaniellaceae</taxon>
        <taxon>Lusitaniella</taxon>
    </lineage>
</organism>
<comment type="similarity">
    <text evidence="1">Belongs to the myoviridae tail sheath protein family.</text>
</comment>
<dbReference type="PANTHER" id="PTHR35861:SF1">
    <property type="entry name" value="PHAGE TAIL SHEATH PROTEIN"/>
    <property type="match status" value="1"/>
</dbReference>
<sequence>MPTYKTPNVYVEEVSTLPPSVVPVATAIPAFIGCTEKAGENNEYRNSPIRVSSLLDYTTIFGDACATNFTVTLDENEQISQIVTEDDSSVTPAYLMYYTLRLFFENGGGSCYVVSIGDYSTKPNKDQFVAGLAAIRKEDEPTLLLLTDAVNLPNSTDYYDLCQSVLRQCNDLKDRFAIFDILARDRDTNGIGDDFRNGIGTEYLKYGAAYYPYLQTSLNYHYTDDSVAIDGLSDVNGSASDTIGEYLTGENGLLVTYNGAQSDNPQLRITVTTRQDIAVELENNNGLVIRLPSGGATVTDILATSTGVGSYSLAASGTGAATIDTALETTPLTYATEPSGNASPTLGDASIKTSKTALYNTIKTALSTLRIVMPPSGAIAGVYAKVDRERGVWKAPANVSLAAVIGPTIKINNEEQESLNIDPTAGKSINAIRSFTGKGTLIWGTRTLAGNDNEWRYIPVRRLFNLIEESIQKATAFVVFESNNAITWLKVKTIIESYLDGLWRQGALAGATQQEAYFVKIGLGQTMTELDILEGRMIVEIGVSAARPAEFIILRFSHKLQQI</sequence>
<proteinExistence type="inferred from homology"/>
<accession>A0A8J7J2K7</accession>
<dbReference type="Proteomes" id="UP000654482">
    <property type="component" value="Unassembled WGS sequence"/>
</dbReference>
<dbReference type="PROSITE" id="PS51257">
    <property type="entry name" value="PROKAR_LIPOPROTEIN"/>
    <property type="match status" value="1"/>
</dbReference>
<keyword evidence="5" id="KW-1185">Reference proteome</keyword>
<evidence type="ECO:0000313" key="5">
    <source>
        <dbReference type="Proteomes" id="UP000654482"/>
    </source>
</evidence>
<evidence type="ECO:0000313" key="4">
    <source>
        <dbReference type="EMBL" id="MBE9116389.1"/>
    </source>
</evidence>
<dbReference type="Pfam" id="PF17482">
    <property type="entry name" value="Phage_sheath_1C"/>
    <property type="match status" value="1"/>
</dbReference>
<reference evidence="4" key="1">
    <citation type="submission" date="2020-10" db="EMBL/GenBank/DDBJ databases">
        <authorList>
            <person name="Castelo-Branco R."/>
            <person name="Eusebio N."/>
            <person name="Adriana R."/>
            <person name="Vieira A."/>
            <person name="Brugerolle De Fraissinette N."/>
            <person name="Rezende De Castro R."/>
            <person name="Schneider M.P."/>
            <person name="Vasconcelos V."/>
            <person name="Leao P.N."/>
        </authorList>
    </citation>
    <scope>NUCLEOTIDE SEQUENCE</scope>
    <source>
        <strain evidence="4">LEGE 07157</strain>
    </source>
</reference>
<dbReference type="InterPro" id="IPR035089">
    <property type="entry name" value="Phage_sheath_subtilisin"/>
</dbReference>
<dbReference type="Gene3D" id="3.40.50.11780">
    <property type="match status" value="2"/>
</dbReference>
<evidence type="ECO:0000259" key="2">
    <source>
        <dbReference type="Pfam" id="PF04984"/>
    </source>
</evidence>
<protein>
    <submittedName>
        <fullName evidence="4">Phage tail sheath family protein</fullName>
    </submittedName>
</protein>
<name>A0A8J7J2K7_9CYAN</name>
<evidence type="ECO:0000256" key="1">
    <source>
        <dbReference type="ARBA" id="ARBA00008005"/>
    </source>
</evidence>
<dbReference type="RefSeq" id="WP_194029485.1">
    <property type="nucleotide sequence ID" value="NZ_JADEWZ010000014.1"/>
</dbReference>
<dbReference type="PANTHER" id="PTHR35861">
    <property type="match status" value="1"/>
</dbReference>
<dbReference type="InterPro" id="IPR052042">
    <property type="entry name" value="Tail_sheath_structural"/>
</dbReference>
<gene>
    <name evidence="4" type="ORF">IQ249_10810</name>
</gene>
<comment type="caution">
    <text evidence="4">The sequence shown here is derived from an EMBL/GenBank/DDBJ whole genome shotgun (WGS) entry which is preliminary data.</text>
</comment>
<dbReference type="EMBL" id="JADEWZ010000014">
    <property type="protein sequence ID" value="MBE9116389.1"/>
    <property type="molecule type" value="Genomic_DNA"/>
</dbReference>